<proteinExistence type="predicted"/>
<name>A0A2S0VT68_9ALTE</name>
<evidence type="ECO:0000313" key="2">
    <source>
        <dbReference type="EMBL" id="AWB67290.1"/>
    </source>
</evidence>
<dbReference type="RefSeq" id="WP_108603337.1">
    <property type="nucleotide sequence ID" value="NZ_CP026604.1"/>
</dbReference>
<reference evidence="2 3" key="1">
    <citation type="submission" date="2018-01" db="EMBL/GenBank/DDBJ databases">
        <title>Genome sequence of a Cantenovulum-like bacteria.</title>
        <authorList>
            <person name="Tan W.R."/>
            <person name="Lau N.-S."/>
            <person name="Go F."/>
            <person name="Amirul A.-A.A."/>
        </authorList>
    </citation>
    <scope>NUCLEOTIDE SEQUENCE [LARGE SCALE GENOMIC DNA]</scope>
    <source>
        <strain evidence="2 3">CCB-QB4</strain>
    </source>
</reference>
<keyword evidence="1" id="KW-1277">Toxin-antitoxin system</keyword>
<dbReference type="KEGG" id="cate:C2869_12935"/>
<dbReference type="SUPFAM" id="SSF143011">
    <property type="entry name" value="RelE-like"/>
    <property type="match status" value="1"/>
</dbReference>
<evidence type="ECO:0000313" key="3">
    <source>
        <dbReference type="Proteomes" id="UP000244441"/>
    </source>
</evidence>
<dbReference type="Proteomes" id="UP000244441">
    <property type="component" value="Chromosome"/>
</dbReference>
<gene>
    <name evidence="2" type="ORF">C2869_12935</name>
</gene>
<evidence type="ECO:0008006" key="4">
    <source>
        <dbReference type="Google" id="ProtNLM"/>
    </source>
</evidence>
<evidence type="ECO:0000256" key="1">
    <source>
        <dbReference type="ARBA" id="ARBA00022649"/>
    </source>
</evidence>
<dbReference type="OrthoDB" id="6624073at2"/>
<keyword evidence="3" id="KW-1185">Reference proteome</keyword>
<protein>
    <recommendedName>
        <fullName evidence="4">Plasmid stabilization system protein ParE</fullName>
    </recommendedName>
</protein>
<dbReference type="Gene3D" id="3.30.2310.20">
    <property type="entry name" value="RelE-like"/>
    <property type="match status" value="1"/>
</dbReference>
<dbReference type="AlphaFoldDB" id="A0A2S0VT68"/>
<dbReference type="EMBL" id="CP026604">
    <property type="protein sequence ID" value="AWB67290.1"/>
    <property type="molecule type" value="Genomic_DNA"/>
</dbReference>
<dbReference type="InterPro" id="IPR035093">
    <property type="entry name" value="RelE/ParE_toxin_dom_sf"/>
</dbReference>
<dbReference type="InterPro" id="IPR007712">
    <property type="entry name" value="RelE/ParE_toxin"/>
</dbReference>
<organism evidence="2 3">
    <name type="scientific">Saccharobesus litoralis</name>
    <dbReference type="NCBI Taxonomy" id="2172099"/>
    <lineage>
        <taxon>Bacteria</taxon>
        <taxon>Pseudomonadati</taxon>
        <taxon>Pseudomonadota</taxon>
        <taxon>Gammaproteobacteria</taxon>
        <taxon>Alteromonadales</taxon>
        <taxon>Alteromonadaceae</taxon>
        <taxon>Saccharobesus</taxon>
    </lineage>
</organism>
<sequence>MKTYSVHFSDDAFKDLETIYQHYLLTADNTIANQLLDQLEQAINSLNLDPKRTKFNADLLRAGIQLHELLSQHFRIIYRVNETQYKVFILVILHPKQSISKALFQRTLH</sequence>
<accession>A0A2S0VT68</accession>
<dbReference type="Pfam" id="PF05016">
    <property type="entry name" value="ParE_toxin"/>
    <property type="match status" value="1"/>
</dbReference>
<dbReference type="SMR" id="A0A2S0VT68"/>